<dbReference type="Pfam" id="PF18299">
    <property type="entry name" value="R2K_2"/>
    <property type="match status" value="1"/>
</dbReference>
<reference evidence="2" key="1">
    <citation type="journal article" date="2019" name="MBio">
        <title>Virus Genomes from Deep Sea Sediments Expand the Ocean Megavirome and Support Independent Origins of Viral Gigantism.</title>
        <authorList>
            <person name="Backstrom D."/>
            <person name="Yutin N."/>
            <person name="Jorgensen S.L."/>
            <person name="Dharamshi J."/>
            <person name="Homa F."/>
            <person name="Zaremba-Niedwiedzka K."/>
            <person name="Spang A."/>
            <person name="Wolf Y.I."/>
            <person name="Koonin E.V."/>
            <person name="Ettema T.J."/>
        </authorList>
    </citation>
    <scope>NUCLEOTIDE SEQUENCE</scope>
</reference>
<evidence type="ECO:0000313" key="2">
    <source>
        <dbReference type="EMBL" id="QBK87435.1"/>
    </source>
</evidence>
<gene>
    <name evidence="2" type="ORF">LCMAC201_03450</name>
</gene>
<dbReference type="EMBL" id="MK500352">
    <property type="protein sequence ID" value="QBK87435.1"/>
    <property type="molecule type" value="Genomic_DNA"/>
</dbReference>
<name>A0A481YXB6_9VIRU</name>
<accession>A0A481YXB6</accession>
<sequence length="248" mass="28509">MFSIVYLESIDGRLEIEEQAVKDELERLGNTNITIASRKKLLQYISQKKYSNVFVAGSIQLVRPSLKILKCKLPPPNDYPLCLKEYFHRNIWKSNIKTLRSHFYDSATEIFAKPYDRKKSFTGRVFRSSEDLIYLNGVGNNTKIYCSPVVNWVSECRFYIKKGHIIGKSHYDGDKDKLVDMNVIHTAIQIYEDSGEAVSTYIMDFGVLDNDNTALVEVNDAYSVGLYDGMDPQLYADLIITRWVELTS</sequence>
<protein>
    <recommendedName>
        <fullName evidence="1">ATP-grasp domain-containing protein</fullName>
    </recommendedName>
</protein>
<dbReference type="InterPro" id="IPR041261">
    <property type="entry name" value="R2K_2"/>
</dbReference>
<feature type="domain" description="ATP-grasp" evidence="1">
    <location>
        <begin position="86"/>
        <end position="238"/>
    </location>
</feature>
<organism evidence="2">
    <name type="scientific">Marseillevirus LCMAC201</name>
    <dbReference type="NCBI Taxonomy" id="2506605"/>
    <lineage>
        <taxon>Viruses</taxon>
        <taxon>Varidnaviria</taxon>
        <taxon>Bamfordvirae</taxon>
        <taxon>Nucleocytoviricota</taxon>
        <taxon>Megaviricetes</taxon>
        <taxon>Pimascovirales</taxon>
        <taxon>Pimascovirales incertae sedis</taxon>
        <taxon>Marseilleviridae</taxon>
    </lineage>
</organism>
<evidence type="ECO:0000259" key="1">
    <source>
        <dbReference type="Pfam" id="PF18299"/>
    </source>
</evidence>
<proteinExistence type="predicted"/>